<feature type="region of interest" description="Disordered" evidence="1">
    <location>
        <begin position="74"/>
        <end position="99"/>
    </location>
</feature>
<comment type="caution">
    <text evidence="2">The sequence shown here is derived from an EMBL/GenBank/DDBJ whole genome shotgun (WGS) entry which is preliminary data.</text>
</comment>
<dbReference type="AlphaFoldDB" id="A0A840BDY8"/>
<reference evidence="2 3" key="1">
    <citation type="submission" date="2020-08" db="EMBL/GenBank/DDBJ databases">
        <title>Genomic Encyclopedia of Type Strains, Phase IV (KMG-IV): sequencing the most valuable type-strain genomes for metagenomic binning, comparative biology and taxonomic classification.</title>
        <authorList>
            <person name="Goeker M."/>
        </authorList>
    </citation>
    <scope>NUCLEOTIDE SEQUENCE [LARGE SCALE GENOMIC DNA]</scope>
    <source>
        <strain evidence="2 3">DSM 106739</strain>
    </source>
</reference>
<sequence>MSIDGRMMPVMHGQQTVATRADMRRTDSQFQFDNWLFRQLAGDGRSADIIRLDRSLVWTLHPAKRSYRECALSGCGSAMKPEPEKQPKDKEKPREPSEAKCPLTVKSNEFSVLASGEKKRINTFDTEQFLLKWKLEMQDPQKQVARNEVVLELWTTPENGQIRDVKRINESFEQRWRSATRPAEHPFGRYVPPDVVASMASLIRGAGTKSFAKWANDMKKIHGYPILTKMSWSASGNVCSDQRGDAKASASSTPTSVGGLLGGLIAGQATSEMADRASSGALLTFTHEVQTIAVKPVADTSFLPPPDYQKEATR</sequence>
<keyword evidence="3" id="KW-1185">Reference proteome</keyword>
<evidence type="ECO:0000256" key="1">
    <source>
        <dbReference type="SAM" id="MobiDB-lite"/>
    </source>
</evidence>
<evidence type="ECO:0000313" key="3">
    <source>
        <dbReference type="Proteomes" id="UP000561045"/>
    </source>
</evidence>
<gene>
    <name evidence="2" type="ORF">GGR36_000548</name>
</gene>
<protein>
    <submittedName>
        <fullName evidence="2">Uncharacterized protein</fullName>
    </submittedName>
</protein>
<dbReference type="EMBL" id="JACIET010000001">
    <property type="protein sequence ID" value="MBB4011240.1"/>
    <property type="molecule type" value="Genomic_DNA"/>
</dbReference>
<dbReference type="RefSeq" id="WP_183631625.1">
    <property type="nucleotide sequence ID" value="NZ_BAABLE010000011.1"/>
</dbReference>
<name>A0A840BDY8_9RHOO</name>
<accession>A0A840BDY8</accession>
<dbReference type="Proteomes" id="UP000561045">
    <property type="component" value="Unassembled WGS sequence"/>
</dbReference>
<evidence type="ECO:0000313" key="2">
    <source>
        <dbReference type="EMBL" id="MBB4011240.1"/>
    </source>
</evidence>
<organism evidence="2 3">
    <name type="scientific">Niveibacterium umoris</name>
    <dbReference type="NCBI Taxonomy" id="1193620"/>
    <lineage>
        <taxon>Bacteria</taxon>
        <taxon>Pseudomonadati</taxon>
        <taxon>Pseudomonadota</taxon>
        <taxon>Betaproteobacteria</taxon>
        <taxon>Rhodocyclales</taxon>
        <taxon>Rhodocyclaceae</taxon>
        <taxon>Niveibacterium</taxon>
    </lineage>
</organism>
<feature type="compositionally biased region" description="Basic and acidic residues" evidence="1">
    <location>
        <begin position="81"/>
        <end position="98"/>
    </location>
</feature>
<proteinExistence type="predicted"/>